<gene>
    <name evidence="1" type="ORF">A4Z71_06000</name>
</gene>
<protein>
    <submittedName>
        <fullName evidence="1">Uncharacterized protein</fullName>
    </submittedName>
</protein>
<dbReference type="AlphaFoldDB" id="A0A1D9E0C4"/>
<dbReference type="GO" id="GO:0006598">
    <property type="term" value="P:polyamine catabolic process"/>
    <property type="evidence" value="ECO:0007669"/>
    <property type="project" value="TreeGrafter"/>
</dbReference>
<dbReference type="InterPro" id="IPR029062">
    <property type="entry name" value="Class_I_gatase-like"/>
</dbReference>
<proteinExistence type="predicted"/>
<dbReference type="EMBL" id="CP015208">
    <property type="protein sequence ID" value="AOY56499.1"/>
    <property type="molecule type" value="Genomic_DNA"/>
</dbReference>
<dbReference type="RefSeq" id="WP_202816201.1">
    <property type="nucleotide sequence ID" value="NZ_CP015208.1"/>
</dbReference>
<keyword evidence="2" id="KW-1185">Reference proteome</keyword>
<name>A0A1D9E0C4_9MICO</name>
<accession>A0A1D9E0C4</accession>
<organism evidence="1 2">
    <name type="scientific">Candidatus Rhodoluna planktonica</name>
    <dbReference type="NCBI Taxonomy" id="535712"/>
    <lineage>
        <taxon>Bacteria</taxon>
        <taxon>Bacillati</taxon>
        <taxon>Actinomycetota</taxon>
        <taxon>Actinomycetes</taxon>
        <taxon>Micrococcales</taxon>
        <taxon>Microbacteriaceae</taxon>
        <taxon>Luna cluster</taxon>
        <taxon>Luna-1 subcluster</taxon>
        <taxon>Rhodoluna</taxon>
    </lineage>
</organism>
<dbReference type="Pfam" id="PF07722">
    <property type="entry name" value="Peptidase_C26"/>
    <property type="match status" value="1"/>
</dbReference>
<dbReference type="PROSITE" id="PS51273">
    <property type="entry name" value="GATASE_TYPE_1"/>
    <property type="match status" value="1"/>
</dbReference>
<reference evidence="1 2" key="1">
    <citation type="journal article" date="2016" name="Biochim. Biophys. Acta">
        <title>Photochemical characterization of actinorhodopsin and its functional existence in the natural host.</title>
        <authorList>
            <person name="Nakamura S."/>
            <person name="Kikukawa T."/>
            <person name="Tamogami J."/>
            <person name="Kamiya M."/>
            <person name="Aizawa T."/>
            <person name="Hahn M.W."/>
            <person name="Ihara K."/>
            <person name="Kamo N."/>
            <person name="Demura M."/>
        </authorList>
    </citation>
    <scope>NUCLEOTIDE SEQUENCE [LARGE SCALE GENOMIC DNA]</scope>
    <source>
        <strain evidence="1 2">MWH-Dar1</strain>
    </source>
</reference>
<dbReference type="STRING" id="535712.A4Z71_06000"/>
<sequence>MEAIISANRPRIAILGRFADSTSVTRYAGLVNARRLVEGIWAAGGEPLTLLPVSGSDWASRLEGIDAIVMPGGSDVNPERYGQKPQSDELYGIDDLQDEVDLSLVKYALETGIPLLSICRGFQITNVALGGTLVQDMEVHHRHHVAPVTIEKYLTELGLSSPTVEASCYHHQVIDQVAPGVEVIARSAEGHIEAVRYPSKGWAFGVQWHPEDNFDTNPQQLELFQALVREAQKN</sequence>
<dbReference type="PANTHER" id="PTHR43235:SF1">
    <property type="entry name" value="GLUTAMINE AMIDOTRANSFERASE PB2B2.05-RELATED"/>
    <property type="match status" value="1"/>
</dbReference>
<evidence type="ECO:0000313" key="1">
    <source>
        <dbReference type="EMBL" id="AOY56499.1"/>
    </source>
</evidence>
<dbReference type="SUPFAM" id="SSF52317">
    <property type="entry name" value="Class I glutamine amidotransferase-like"/>
    <property type="match status" value="1"/>
</dbReference>
<dbReference type="GO" id="GO:0005829">
    <property type="term" value="C:cytosol"/>
    <property type="evidence" value="ECO:0007669"/>
    <property type="project" value="TreeGrafter"/>
</dbReference>
<dbReference type="InterPro" id="IPR011697">
    <property type="entry name" value="Peptidase_C26"/>
</dbReference>
<dbReference type="InterPro" id="IPR044668">
    <property type="entry name" value="PuuD-like"/>
</dbReference>
<evidence type="ECO:0000313" key="2">
    <source>
        <dbReference type="Proteomes" id="UP000243784"/>
    </source>
</evidence>
<dbReference type="Gene3D" id="3.40.50.880">
    <property type="match status" value="1"/>
</dbReference>
<dbReference type="KEGG" id="rpla:A4Z71_06000"/>
<dbReference type="CDD" id="cd01745">
    <property type="entry name" value="GATase1_2"/>
    <property type="match status" value="1"/>
</dbReference>
<dbReference type="GO" id="GO:0033969">
    <property type="term" value="F:gamma-glutamyl-gamma-aminobutyrate hydrolase activity"/>
    <property type="evidence" value="ECO:0007669"/>
    <property type="project" value="TreeGrafter"/>
</dbReference>
<dbReference type="Proteomes" id="UP000243784">
    <property type="component" value="Chromosome"/>
</dbReference>
<dbReference type="PANTHER" id="PTHR43235">
    <property type="entry name" value="GLUTAMINE AMIDOTRANSFERASE PB2B2.05-RELATED"/>
    <property type="match status" value="1"/>
</dbReference>